<name>A0A1E3IPC7_9TREE</name>
<reference evidence="2" key="1">
    <citation type="submission" date="2016-06" db="EMBL/GenBank/DDBJ databases">
        <authorList>
            <person name="Cuomo C."/>
            <person name="Litvintseva A."/>
            <person name="Heitman J."/>
            <person name="Chen Y."/>
            <person name="Sun S."/>
            <person name="Springer D."/>
            <person name="Dromer F."/>
            <person name="Young S."/>
            <person name="Zeng Q."/>
            <person name="Chapman S."/>
            <person name="Gujja S."/>
            <person name="Saif S."/>
            <person name="Birren B."/>
        </authorList>
    </citation>
    <scope>NUCLEOTIDE SEQUENCE</scope>
    <source>
        <strain evidence="2">CBS 7841</strain>
    </source>
</reference>
<dbReference type="PANTHER" id="PTHR28289">
    <property type="entry name" value="DASH COMPLEX SUBUNIT HSK3"/>
    <property type="match status" value="1"/>
</dbReference>
<dbReference type="EMBL" id="CP143786">
    <property type="protein sequence ID" value="WVN87976.1"/>
    <property type="molecule type" value="Genomic_DNA"/>
</dbReference>
<dbReference type="InterPro" id="IPR042332">
    <property type="entry name" value="Hsk3"/>
</dbReference>
<feature type="compositionally biased region" description="Polar residues" evidence="1">
    <location>
        <begin position="86"/>
        <end position="95"/>
    </location>
</feature>
<keyword evidence="3" id="KW-1185">Reference proteome</keyword>
<sequence>MSSVKQRHYSALASRMRALHLNLAETEVLLGQMALQLDATSKLGIHCGSQFMAVSRLLDKELQDLAASTEDQKVPENVEPVPKQSIAKQQSGKDA</sequence>
<dbReference type="GO" id="GO:0008608">
    <property type="term" value="P:attachment of spindle microtubules to kinetochore"/>
    <property type="evidence" value="ECO:0007669"/>
    <property type="project" value="InterPro"/>
</dbReference>
<dbReference type="Pfam" id="PF08227">
    <property type="entry name" value="DASH_Hsk3"/>
    <property type="match status" value="1"/>
</dbReference>
<evidence type="ECO:0000256" key="1">
    <source>
        <dbReference type="SAM" id="MobiDB-lite"/>
    </source>
</evidence>
<reference evidence="2" key="3">
    <citation type="submission" date="2024-01" db="EMBL/GenBank/DDBJ databases">
        <authorList>
            <person name="Coelho M.A."/>
            <person name="David-Palma M."/>
            <person name="Shea T."/>
            <person name="Sun S."/>
            <person name="Cuomo C.A."/>
            <person name="Heitman J."/>
        </authorList>
    </citation>
    <scope>NUCLEOTIDE SEQUENCE</scope>
    <source>
        <strain evidence="2">CBS 7841</strain>
    </source>
</reference>
<reference evidence="2" key="2">
    <citation type="journal article" date="2022" name="Elife">
        <title>Obligate sexual reproduction of a homothallic fungus closely related to the Cryptococcus pathogenic species complex.</title>
        <authorList>
            <person name="Passer A.R."/>
            <person name="Clancey S.A."/>
            <person name="Shea T."/>
            <person name="David-Palma M."/>
            <person name="Averette A.F."/>
            <person name="Boekhout T."/>
            <person name="Porcel B.M."/>
            <person name="Nowrousian M."/>
            <person name="Cuomo C.A."/>
            <person name="Sun S."/>
            <person name="Heitman J."/>
            <person name="Coelho M.A."/>
        </authorList>
    </citation>
    <scope>NUCLEOTIDE SEQUENCE</scope>
    <source>
        <strain evidence="2">CBS 7841</strain>
    </source>
</reference>
<organism evidence="2 3">
    <name type="scientific">Cryptococcus depauperatus CBS 7841</name>
    <dbReference type="NCBI Taxonomy" id="1295531"/>
    <lineage>
        <taxon>Eukaryota</taxon>
        <taxon>Fungi</taxon>
        <taxon>Dikarya</taxon>
        <taxon>Basidiomycota</taxon>
        <taxon>Agaricomycotina</taxon>
        <taxon>Tremellomycetes</taxon>
        <taxon>Tremellales</taxon>
        <taxon>Cryptococcaceae</taxon>
        <taxon>Cryptococcus</taxon>
    </lineage>
</organism>
<dbReference type="AlphaFoldDB" id="A0A1E3IPC7"/>
<dbReference type="PANTHER" id="PTHR28289:SF1">
    <property type="entry name" value="DASH COMPLEX SUBUNIT HSK3"/>
    <property type="match status" value="1"/>
</dbReference>
<dbReference type="GeneID" id="91087384"/>
<dbReference type="RefSeq" id="XP_066068676.1">
    <property type="nucleotide sequence ID" value="XM_066212579.1"/>
</dbReference>
<protein>
    <submittedName>
        <fullName evidence="2">Uncharacterized protein</fullName>
    </submittedName>
</protein>
<dbReference type="KEGG" id="cdep:91087384"/>
<dbReference type="VEuPathDB" id="FungiDB:L203_01551"/>
<dbReference type="InterPro" id="IPR013183">
    <property type="entry name" value="Hsk3-like"/>
</dbReference>
<accession>A0A1E3IPC7</accession>
<dbReference type="GO" id="GO:0051010">
    <property type="term" value="F:microtubule plus-end binding"/>
    <property type="evidence" value="ECO:0007669"/>
    <property type="project" value="TreeGrafter"/>
</dbReference>
<gene>
    <name evidence="2" type="ORF">L203_103173</name>
</gene>
<proteinExistence type="predicted"/>
<dbReference type="Proteomes" id="UP000094043">
    <property type="component" value="Chromosome 3"/>
</dbReference>
<feature type="region of interest" description="Disordered" evidence="1">
    <location>
        <begin position="68"/>
        <end position="95"/>
    </location>
</feature>
<dbReference type="OrthoDB" id="3358869at2759"/>
<evidence type="ECO:0000313" key="3">
    <source>
        <dbReference type="Proteomes" id="UP000094043"/>
    </source>
</evidence>
<dbReference type="GO" id="GO:0042729">
    <property type="term" value="C:DASH complex"/>
    <property type="evidence" value="ECO:0007669"/>
    <property type="project" value="TreeGrafter"/>
</dbReference>
<evidence type="ECO:0000313" key="2">
    <source>
        <dbReference type="EMBL" id="WVN87976.1"/>
    </source>
</evidence>